<dbReference type="SUPFAM" id="SSF52799">
    <property type="entry name" value="(Phosphotyrosine protein) phosphatases II"/>
    <property type="match status" value="1"/>
</dbReference>
<evidence type="ECO:0000256" key="10">
    <source>
        <dbReference type="ARBA" id="ARBA00051722"/>
    </source>
</evidence>
<dbReference type="InterPro" id="IPR000340">
    <property type="entry name" value="Dual-sp_phosphatase_cat-dom"/>
</dbReference>
<keyword evidence="7" id="KW-0539">Nucleus</keyword>
<dbReference type="AlphaFoldDB" id="A0AAV8ZAV9"/>
<evidence type="ECO:0000256" key="2">
    <source>
        <dbReference type="ARBA" id="ARBA00004496"/>
    </source>
</evidence>
<evidence type="ECO:0000256" key="6">
    <source>
        <dbReference type="ARBA" id="ARBA00022912"/>
    </source>
</evidence>
<sequence length="228" mass="25752">MVTIYTYKIVADELLAGFLLGTLIGGFPSDGGFTLWSMGLNIDMDILHRIDFTLGPISIDQIEDNLYLGGLAAAKDISTLSKYKITHIVTIDTCPLPRNILQLKHITTKYIQLSDLPKEDLLTHFDDAETFIKEGLSKGAVLVHCYFGVSRSATIVIAYIMKKYQIPYQEAFERVKAKRSIVFPNQGFVSQLKLYREMGYTVDPKNMHFKAFRLNVAADRHKAHFVKA</sequence>
<dbReference type="GO" id="GO:0004722">
    <property type="term" value="F:protein serine/threonine phosphatase activity"/>
    <property type="evidence" value="ECO:0007669"/>
    <property type="project" value="UniProtKB-EC"/>
</dbReference>
<dbReference type="EMBL" id="JAPWTK010000006">
    <property type="protein sequence ID" value="KAJ8961229.1"/>
    <property type="molecule type" value="Genomic_DNA"/>
</dbReference>
<evidence type="ECO:0000256" key="5">
    <source>
        <dbReference type="ARBA" id="ARBA00022801"/>
    </source>
</evidence>
<evidence type="ECO:0008006" key="15">
    <source>
        <dbReference type="Google" id="ProtNLM"/>
    </source>
</evidence>
<organism evidence="13 14">
    <name type="scientific">Aromia moschata</name>
    <dbReference type="NCBI Taxonomy" id="1265417"/>
    <lineage>
        <taxon>Eukaryota</taxon>
        <taxon>Metazoa</taxon>
        <taxon>Ecdysozoa</taxon>
        <taxon>Arthropoda</taxon>
        <taxon>Hexapoda</taxon>
        <taxon>Insecta</taxon>
        <taxon>Pterygota</taxon>
        <taxon>Neoptera</taxon>
        <taxon>Endopterygota</taxon>
        <taxon>Coleoptera</taxon>
        <taxon>Polyphaga</taxon>
        <taxon>Cucujiformia</taxon>
        <taxon>Chrysomeloidea</taxon>
        <taxon>Cerambycidae</taxon>
        <taxon>Cerambycinae</taxon>
        <taxon>Callichromatini</taxon>
        <taxon>Aromia</taxon>
    </lineage>
</organism>
<dbReference type="Proteomes" id="UP001162162">
    <property type="component" value="Unassembled WGS sequence"/>
</dbReference>
<dbReference type="SMART" id="SM00195">
    <property type="entry name" value="DSPc"/>
    <property type="match status" value="1"/>
</dbReference>
<evidence type="ECO:0000259" key="12">
    <source>
        <dbReference type="PROSITE" id="PS50056"/>
    </source>
</evidence>
<evidence type="ECO:0000313" key="14">
    <source>
        <dbReference type="Proteomes" id="UP001162162"/>
    </source>
</evidence>
<dbReference type="InterPro" id="IPR016130">
    <property type="entry name" value="Tyr_Pase_AS"/>
</dbReference>
<evidence type="ECO:0000256" key="4">
    <source>
        <dbReference type="ARBA" id="ARBA00022490"/>
    </source>
</evidence>
<evidence type="ECO:0000256" key="8">
    <source>
        <dbReference type="ARBA" id="ARBA00047761"/>
    </source>
</evidence>
<dbReference type="Pfam" id="PF00782">
    <property type="entry name" value="DSPc"/>
    <property type="match status" value="1"/>
</dbReference>
<name>A0AAV8ZAV9_9CUCU</name>
<dbReference type="CDD" id="cd14498">
    <property type="entry name" value="DSP"/>
    <property type="match status" value="1"/>
</dbReference>
<dbReference type="PROSITE" id="PS00383">
    <property type="entry name" value="TYR_PHOSPHATASE_1"/>
    <property type="match status" value="1"/>
</dbReference>
<keyword evidence="4" id="KW-0963">Cytoplasm</keyword>
<comment type="catalytic activity">
    <reaction evidence="10">
        <text>O-phospho-L-tyrosyl-[protein] + H2O = L-tyrosyl-[protein] + phosphate</text>
        <dbReference type="Rhea" id="RHEA:10684"/>
        <dbReference type="Rhea" id="RHEA-COMP:10136"/>
        <dbReference type="Rhea" id="RHEA-COMP:20101"/>
        <dbReference type="ChEBI" id="CHEBI:15377"/>
        <dbReference type="ChEBI" id="CHEBI:43474"/>
        <dbReference type="ChEBI" id="CHEBI:46858"/>
        <dbReference type="ChEBI" id="CHEBI:61978"/>
        <dbReference type="EC" id="3.1.3.48"/>
    </reaction>
</comment>
<evidence type="ECO:0000256" key="9">
    <source>
        <dbReference type="ARBA" id="ARBA00048336"/>
    </source>
</evidence>
<reference evidence="13" key="1">
    <citation type="journal article" date="2023" name="Insect Mol. Biol.">
        <title>Genome sequencing provides insights into the evolution of gene families encoding plant cell wall-degrading enzymes in longhorned beetles.</title>
        <authorList>
            <person name="Shin N.R."/>
            <person name="Okamura Y."/>
            <person name="Kirsch R."/>
            <person name="Pauchet Y."/>
        </authorList>
    </citation>
    <scope>NUCLEOTIDE SEQUENCE</scope>
    <source>
        <strain evidence="13">AMC_N1</strain>
    </source>
</reference>
<dbReference type="Gene3D" id="3.90.190.10">
    <property type="entry name" value="Protein tyrosine phosphatase superfamily"/>
    <property type="match status" value="1"/>
</dbReference>
<dbReference type="PROSITE" id="PS50054">
    <property type="entry name" value="TYR_PHOSPHATASE_DUAL"/>
    <property type="match status" value="1"/>
</dbReference>
<keyword evidence="5" id="KW-0378">Hydrolase</keyword>
<feature type="domain" description="Tyrosine-protein phosphatase" evidence="11">
    <location>
        <begin position="58"/>
        <end position="201"/>
    </location>
</feature>
<proteinExistence type="inferred from homology"/>
<dbReference type="InterPro" id="IPR029021">
    <property type="entry name" value="Prot-tyrosine_phosphatase-like"/>
</dbReference>
<dbReference type="PANTHER" id="PTHR45848:SF4">
    <property type="entry name" value="DUAL SPECIFICITY PROTEIN PHOSPHATASE 12"/>
    <property type="match status" value="1"/>
</dbReference>
<feature type="domain" description="Tyrosine specific protein phosphatases" evidence="12">
    <location>
        <begin position="119"/>
        <end position="179"/>
    </location>
</feature>
<evidence type="ECO:0000256" key="7">
    <source>
        <dbReference type="ARBA" id="ARBA00023242"/>
    </source>
</evidence>
<keyword evidence="14" id="KW-1185">Reference proteome</keyword>
<evidence type="ECO:0000256" key="1">
    <source>
        <dbReference type="ARBA" id="ARBA00004123"/>
    </source>
</evidence>
<dbReference type="GO" id="GO:0005634">
    <property type="term" value="C:nucleus"/>
    <property type="evidence" value="ECO:0007669"/>
    <property type="project" value="UniProtKB-SubCell"/>
</dbReference>
<evidence type="ECO:0000256" key="3">
    <source>
        <dbReference type="ARBA" id="ARBA00008601"/>
    </source>
</evidence>
<keyword evidence="6" id="KW-0904">Protein phosphatase</keyword>
<protein>
    <recommendedName>
        <fullName evidence="15">Protein-tyrosine-phosphatase</fullName>
    </recommendedName>
</protein>
<comment type="similarity">
    <text evidence="3">Belongs to the protein-tyrosine phosphatase family. Non-receptor class dual specificity subfamily.</text>
</comment>
<dbReference type="FunFam" id="3.90.190.10:FF:000056">
    <property type="entry name" value="Dual specificity phosphatase 12"/>
    <property type="match status" value="1"/>
</dbReference>
<dbReference type="InterPro" id="IPR020422">
    <property type="entry name" value="TYR_PHOSPHATASE_DUAL_dom"/>
</dbReference>
<comment type="catalytic activity">
    <reaction evidence="9">
        <text>O-phospho-L-threonyl-[protein] + H2O = L-threonyl-[protein] + phosphate</text>
        <dbReference type="Rhea" id="RHEA:47004"/>
        <dbReference type="Rhea" id="RHEA-COMP:11060"/>
        <dbReference type="Rhea" id="RHEA-COMP:11605"/>
        <dbReference type="ChEBI" id="CHEBI:15377"/>
        <dbReference type="ChEBI" id="CHEBI:30013"/>
        <dbReference type="ChEBI" id="CHEBI:43474"/>
        <dbReference type="ChEBI" id="CHEBI:61977"/>
        <dbReference type="EC" id="3.1.3.16"/>
    </reaction>
</comment>
<gene>
    <name evidence="13" type="ORF">NQ318_008912</name>
</gene>
<dbReference type="GO" id="GO:0004725">
    <property type="term" value="F:protein tyrosine phosphatase activity"/>
    <property type="evidence" value="ECO:0007669"/>
    <property type="project" value="UniProtKB-EC"/>
</dbReference>
<comment type="catalytic activity">
    <reaction evidence="8">
        <text>O-phospho-L-seryl-[protein] + H2O = L-seryl-[protein] + phosphate</text>
        <dbReference type="Rhea" id="RHEA:20629"/>
        <dbReference type="Rhea" id="RHEA-COMP:9863"/>
        <dbReference type="Rhea" id="RHEA-COMP:11604"/>
        <dbReference type="ChEBI" id="CHEBI:15377"/>
        <dbReference type="ChEBI" id="CHEBI:29999"/>
        <dbReference type="ChEBI" id="CHEBI:43474"/>
        <dbReference type="ChEBI" id="CHEBI:83421"/>
        <dbReference type="EC" id="3.1.3.16"/>
    </reaction>
</comment>
<comment type="caution">
    <text evidence="13">The sequence shown here is derived from an EMBL/GenBank/DDBJ whole genome shotgun (WGS) entry which is preliminary data.</text>
</comment>
<dbReference type="InterPro" id="IPR000387">
    <property type="entry name" value="Tyr_Pase_dom"/>
</dbReference>
<dbReference type="PROSITE" id="PS50056">
    <property type="entry name" value="TYR_PHOSPHATASE_2"/>
    <property type="match status" value="1"/>
</dbReference>
<comment type="subcellular location">
    <subcellularLocation>
        <location evidence="2">Cytoplasm</location>
    </subcellularLocation>
    <subcellularLocation>
        <location evidence="1">Nucleus</location>
    </subcellularLocation>
</comment>
<dbReference type="GO" id="GO:0008138">
    <property type="term" value="F:protein tyrosine/serine/threonine phosphatase activity"/>
    <property type="evidence" value="ECO:0007669"/>
    <property type="project" value="TreeGrafter"/>
</dbReference>
<dbReference type="PANTHER" id="PTHR45848">
    <property type="entry name" value="DUAL SPECIFICITY PROTEIN PHOSPHATASE 12 FAMILY MEMBER"/>
    <property type="match status" value="1"/>
</dbReference>
<dbReference type="GO" id="GO:0005737">
    <property type="term" value="C:cytoplasm"/>
    <property type="evidence" value="ECO:0007669"/>
    <property type="project" value="UniProtKB-SubCell"/>
</dbReference>
<evidence type="ECO:0000313" key="13">
    <source>
        <dbReference type="EMBL" id="KAJ8961229.1"/>
    </source>
</evidence>
<accession>A0AAV8ZAV9</accession>
<evidence type="ECO:0000259" key="11">
    <source>
        <dbReference type="PROSITE" id="PS50054"/>
    </source>
</evidence>